<reference evidence="1 2" key="1">
    <citation type="journal article" date="2024" name="J Genomics">
        <title>Draft genome sequencing and assembly of Favolaschia claudopus CIRM-BRFM 2984 isolated from oak limbs.</title>
        <authorList>
            <person name="Navarro D."/>
            <person name="Drula E."/>
            <person name="Chaduli D."/>
            <person name="Cazenave R."/>
            <person name="Ahrendt S."/>
            <person name="Wang J."/>
            <person name="Lipzen A."/>
            <person name="Daum C."/>
            <person name="Barry K."/>
            <person name="Grigoriev I.V."/>
            <person name="Favel A."/>
            <person name="Rosso M.N."/>
            <person name="Martin F."/>
        </authorList>
    </citation>
    <scope>NUCLEOTIDE SEQUENCE [LARGE SCALE GENOMIC DNA]</scope>
    <source>
        <strain evidence="1 2">CIRM-BRFM 2984</strain>
    </source>
</reference>
<feature type="non-terminal residue" evidence="1">
    <location>
        <position position="1"/>
    </location>
</feature>
<proteinExistence type="predicted"/>
<gene>
    <name evidence="1" type="ORF">R3P38DRAFT_2622051</name>
</gene>
<evidence type="ECO:0000313" key="2">
    <source>
        <dbReference type="Proteomes" id="UP001362999"/>
    </source>
</evidence>
<dbReference type="EMBL" id="JAWWNJ010000026">
    <property type="protein sequence ID" value="KAK7030062.1"/>
    <property type="molecule type" value="Genomic_DNA"/>
</dbReference>
<comment type="caution">
    <text evidence="1">The sequence shown here is derived from an EMBL/GenBank/DDBJ whole genome shotgun (WGS) entry which is preliminary data.</text>
</comment>
<organism evidence="1 2">
    <name type="scientific">Favolaschia claudopus</name>
    <dbReference type="NCBI Taxonomy" id="2862362"/>
    <lineage>
        <taxon>Eukaryota</taxon>
        <taxon>Fungi</taxon>
        <taxon>Dikarya</taxon>
        <taxon>Basidiomycota</taxon>
        <taxon>Agaricomycotina</taxon>
        <taxon>Agaricomycetes</taxon>
        <taxon>Agaricomycetidae</taxon>
        <taxon>Agaricales</taxon>
        <taxon>Marasmiineae</taxon>
        <taxon>Mycenaceae</taxon>
        <taxon>Favolaschia</taxon>
    </lineage>
</organism>
<dbReference type="SUPFAM" id="SSF52047">
    <property type="entry name" value="RNI-like"/>
    <property type="match status" value="1"/>
</dbReference>
<sequence length="457" mass="50244">MSPELPPELWLEIIHSAPRETLLTLHRVSPAVSSLSRTVLFAEFIFSPIYSDEHEFHRLTFWSSKRIAPNVRSCSINLSVLGEPITTDTSRTIPLVSATFAAVSHFTNLQKLICGAPRMLPLEIPALQLETLKSLKSLHIASGSIVPCTTVKLPLEEFTHSDMPFPESHPRCDFFTSPPIAFIDPSTLRSLIFQSSSIVPIWLGGWVSQPAPDTVDTDIIKSYTNLHSVEISCTHFSQSEFISFIATFPALHDLTVVNFRRFAPSTPGAAAPPPTKTTPIPHLTKYRGPAQLLPFLLVVHSDPAGETAVPRPHTLDITRGGLADLWRALQHCQAAVLEGVVCLRSQAELSELARGGESSLRDTLAFVPNLQDLDVVVHSNGTRYPVGRNIGITDQDLCNRVASALSNNKMLQKVKFTWRSASDDPSWQGPTQAMLDEGVKREVPGLTVLESKITFTV</sequence>
<accession>A0AAW0BVI5</accession>
<keyword evidence="2" id="KW-1185">Reference proteome</keyword>
<dbReference type="AlphaFoldDB" id="A0AAW0BVI5"/>
<protein>
    <submittedName>
        <fullName evidence="1">F-box domain-containing protein</fullName>
    </submittedName>
</protein>
<name>A0AAW0BVI5_9AGAR</name>
<evidence type="ECO:0000313" key="1">
    <source>
        <dbReference type="EMBL" id="KAK7030062.1"/>
    </source>
</evidence>
<dbReference type="Proteomes" id="UP001362999">
    <property type="component" value="Unassembled WGS sequence"/>
</dbReference>